<name>A0ABT5S1M7_9BURK</name>
<evidence type="ECO:0000259" key="5">
    <source>
        <dbReference type="PROSITE" id="PS50111"/>
    </source>
</evidence>
<protein>
    <submittedName>
        <fullName evidence="7">Methyl-accepting chemotaxis protein</fullName>
    </submittedName>
</protein>
<keyword evidence="3" id="KW-0807">Transducer</keyword>
<dbReference type="PROSITE" id="PS50885">
    <property type="entry name" value="HAMP"/>
    <property type="match status" value="1"/>
</dbReference>
<feature type="transmembrane region" description="Helical" evidence="4">
    <location>
        <begin position="16"/>
        <end position="35"/>
    </location>
</feature>
<keyword evidence="1" id="KW-0488">Methylation</keyword>
<dbReference type="Proteomes" id="UP001148932">
    <property type="component" value="Unassembled WGS sequence"/>
</dbReference>
<feature type="domain" description="HAMP" evidence="6">
    <location>
        <begin position="221"/>
        <end position="273"/>
    </location>
</feature>
<dbReference type="Pfam" id="PF00015">
    <property type="entry name" value="MCPsignal"/>
    <property type="match status" value="1"/>
</dbReference>
<dbReference type="InterPro" id="IPR003660">
    <property type="entry name" value="HAMP_dom"/>
</dbReference>
<comment type="similarity">
    <text evidence="2">Belongs to the methyl-accepting chemotaxis (MCP) protein family.</text>
</comment>
<dbReference type="RefSeq" id="WP_274112351.1">
    <property type="nucleotide sequence ID" value="NZ_JAPCKI010000011.1"/>
</dbReference>
<dbReference type="SMART" id="SM00283">
    <property type="entry name" value="MA"/>
    <property type="match status" value="1"/>
</dbReference>
<gene>
    <name evidence="7" type="ORF">OIN59_17530</name>
</gene>
<dbReference type="SUPFAM" id="SSF58104">
    <property type="entry name" value="Methyl-accepting chemotaxis protein (MCP) signaling domain"/>
    <property type="match status" value="1"/>
</dbReference>
<evidence type="ECO:0000256" key="1">
    <source>
        <dbReference type="ARBA" id="ARBA00022481"/>
    </source>
</evidence>
<feature type="transmembrane region" description="Helical" evidence="4">
    <location>
        <begin position="197"/>
        <end position="220"/>
    </location>
</feature>
<keyword evidence="4" id="KW-0472">Membrane</keyword>
<dbReference type="InterPro" id="IPR051310">
    <property type="entry name" value="MCP_chemotaxis"/>
</dbReference>
<dbReference type="Pfam" id="PF00672">
    <property type="entry name" value="HAMP"/>
    <property type="match status" value="1"/>
</dbReference>
<evidence type="ECO:0000259" key="6">
    <source>
        <dbReference type="PROSITE" id="PS50885"/>
    </source>
</evidence>
<evidence type="ECO:0000313" key="8">
    <source>
        <dbReference type="Proteomes" id="UP001148932"/>
    </source>
</evidence>
<keyword evidence="4" id="KW-0812">Transmembrane</keyword>
<dbReference type="PANTHER" id="PTHR43531:SF14">
    <property type="entry name" value="METHYL-ACCEPTING CHEMOTAXIS PROTEIN I-RELATED"/>
    <property type="match status" value="1"/>
</dbReference>
<accession>A0ABT5S1M7</accession>
<organism evidence="7 8">
    <name type="scientific">Acidovorax benzenivorans</name>
    <dbReference type="NCBI Taxonomy" id="2987520"/>
    <lineage>
        <taxon>Bacteria</taxon>
        <taxon>Pseudomonadati</taxon>
        <taxon>Pseudomonadota</taxon>
        <taxon>Betaproteobacteria</taxon>
        <taxon>Burkholderiales</taxon>
        <taxon>Comamonadaceae</taxon>
        <taxon>Acidovorax</taxon>
    </lineage>
</organism>
<dbReference type="SMART" id="SM00304">
    <property type="entry name" value="HAMP"/>
    <property type="match status" value="1"/>
</dbReference>
<evidence type="ECO:0000256" key="3">
    <source>
        <dbReference type="PROSITE-ProRule" id="PRU00284"/>
    </source>
</evidence>
<keyword evidence="4" id="KW-1133">Transmembrane helix</keyword>
<sequence length="524" mass="55126">MLTKAFSRLNIGRRLLFSHGLLLAFMVLIAGWCMAEFEALSRRMGHIVEVSDAKILRAQEMLDAINDMAVRARSVALFSVASLTDAETMDAEVLGMQAAQGRYASAVTAFEALGVEEGSESELWRNMAEGSRKTQPLLRKAVEQAREGGVVDATKTLALRASPVEQAWRKNVQALIAQKTALNAEAVAQARTAKRRAVVVVSSLVAAALLVGTALATGIARSVKQPIDQAIEMAERIAAGDLGTVIVVQRHDEVGRLLQAVMAMQRHLSALVAEIRHCADSIQTASTEVASGNQDLSVRTENAASNLQETSNSLVELTAEMQQSADYAHEASVMATDAARMAEEGGRLVGLVSSAMHEIRISSVRVAEITGVINAIAFQTKLLALNAAVEAARAGEYGRGFQVVASEVGGLATRSASAAKEIGVLIGASARQVSDGASRAASAGTAMGDVVQRAQRVALTIGEIRTAVASQSAGLGHINNAAGELDHMTQQNAALVEQSAAAAESLREQSLRLTALVSTFRLAA</sequence>
<proteinExistence type="inferred from homology"/>
<evidence type="ECO:0000313" key="7">
    <source>
        <dbReference type="EMBL" id="MDD2179242.1"/>
    </source>
</evidence>
<dbReference type="EMBL" id="JAPCKI010000011">
    <property type="protein sequence ID" value="MDD2179242.1"/>
    <property type="molecule type" value="Genomic_DNA"/>
</dbReference>
<feature type="domain" description="Methyl-accepting transducer" evidence="5">
    <location>
        <begin position="278"/>
        <end position="507"/>
    </location>
</feature>
<dbReference type="PROSITE" id="PS50111">
    <property type="entry name" value="CHEMOTAXIS_TRANSDUC_2"/>
    <property type="match status" value="1"/>
</dbReference>
<keyword evidence="8" id="KW-1185">Reference proteome</keyword>
<dbReference type="InterPro" id="IPR004089">
    <property type="entry name" value="MCPsignal_dom"/>
</dbReference>
<evidence type="ECO:0000256" key="4">
    <source>
        <dbReference type="SAM" id="Phobius"/>
    </source>
</evidence>
<comment type="caution">
    <text evidence="7">The sequence shown here is derived from an EMBL/GenBank/DDBJ whole genome shotgun (WGS) entry which is preliminary data.</text>
</comment>
<dbReference type="PANTHER" id="PTHR43531">
    <property type="entry name" value="PROTEIN ICFG"/>
    <property type="match status" value="1"/>
</dbReference>
<dbReference type="CDD" id="cd06225">
    <property type="entry name" value="HAMP"/>
    <property type="match status" value="1"/>
</dbReference>
<reference evidence="7" key="1">
    <citation type="submission" date="2022-10" db="EMBL/GenBank/DDBJ databases">
        <title>Description of microaerobic benzene degrading bacteria.</title>
        <authorList>
            <person name="Bedics A."/>
            <person name="Tancsics A."/>
            <person name="Banerjee S."/>
        </authorList>
    </citation>
    <scope>NUCLEOTIDE SEQUENCE</scope>
    <source>
        <strain evidence="7">D2M1</strain>
    </source>
</reference>
<evidence type="ECO:0000256" key="2">
    <source>
        <dbReference type="ARBA" id="ARBA00029447"/>
    </source>
</evidence>
<dbReference type="Gene3D" id="1.10.287.950">
    <property type="entry name" value="Methyl-accepting chemotaxis protein"/>
    <property type="match status" value="1"/>
</dbReference>